<protein>
    <recommendedName>
        <fullName evidence="5">Secreted protein</fullName>
    </recommendedName>
</protein>
<evidence type="ECO:0000256" key="1">
    <source>
        <dbReference type="SAM" id="MobiDB-lite"/>
    </source>
</evidence>
<reference evidence="3 4" key="1">
    <citation type="journal article" date="2016" name="Mol. Biol. Evol.">
        <title>Comparative Genomics of Early-Diverging Mushroom-Forming Fungi Provides Insights into the Origins of Lignocellulose Decay Capabilities.</title>
        <authorList>
            <person name="Nagy L.G."/>
            <person name="Riley R."/>
            <person name="Tritt A."/>
            <person name="Adam C."/>
            <person name="Daum C."/>
            <person name="Floudas D."/>
            <person name="Sun H."/>
            <person name="Yadav J.S."/>
            <person name="Pangilinan J."/>
            <person name="Larsson K.H."/>
            <person name="Matsuura K."/>
            <person name="Barry K."/>
            <person name="Labutti K."/>
            <person name="Kuo R."/>
            <person name="Ohm R.A."/>
            <person name="Bhattacharya S.S."/>
            <person name="Shirouzu T."/>
            <person name="Yoshinaga Y."/>
            <person name="Martin F.M."/>
            <person name="Grigoriev I.V."/>
            <person name="Hibbett D.S."/>
        </authorList>
    </citation>
    <scope>NUCLEOTIDE SEQUENCE [LARGE SCALE GENOMIC DNA]</scope>
    <source>
        <strain evidence="3 4">TUFC12733</strain>
    </source>
</reference>
<evidence type="ECO:0008006" key="5">
    <source>
        <dbReference type="Google" id="ProtNLM"/>
    </source>
</evidence>
<dbReference type="EMBL" id="KV417274">
    <property type="protein sequence ID" value="KZO98877.1"/>
    <property type="molecule type" value="Genomic_DNA"/>
</dbReference>
<organism evidence="3 4">
    <name type="scientific">Calocera viscosa (strain TUFC12733)</name>
    <dbReference type="NCBI Taxonomy" id="1330018"/>
    <lineage>
        <taxon>Eukaryota</taxon>
        <taxon>Fungi</taxon>
        <taxon>Dikarya</taxon>
        <taxon>Basidiomycota</taxon>
        <taxon>Agaricomycotina</taxon>
        <taxon>Dacrymycetes</taxon>
        <taxon>Dacrymycetales</taxon>
        <taxon>Dacrymycetaceae</taxon>
        <taxon>Calocera</taxon>
    </lineage>
</organism>
<sequence length="98" mass="10675">MALSMLLRSIKALLTHPGAALCCSDWSVHWTVASSMLSLPVTPCRNARFPTSRPLYRPSAAHPSTLASSPPFGSPSAQRHSVDVERHGHFQRPSVRDS</sequence>
<dbReference type="AlphaFoldDB" id="A0A167PJZ7"/>
<feature type="compositionally biased region" description="Basic and acidic residues" evidence="1">
    <location>
        <begin position="80"/>
        <end position="98"/>
    </location>
</feature>
<proteinExistence type="predicted"/>
<name>A0A167PJZ7_CALVF</name>
<feature type="signal peptide" evidence="2">
    <location>
        <begin position="1"/>
        <end position="20"/>
    </location>
</feature>
<dbReference type="Proteomes" id="UP000076738">
    <property type="component" value="Unassembled WGS sequence"/>
</dbReference>
<feature type="chain" id="PRO_5007891200" description="Secreted protein" evidence="2">
    <location>
        <begin position="21"/>
        <end position="98"/>
    </location>
</feature>
<keyword evidence="4" id="KW-1185">Reference proteome</keyword>
<gene>
    <name evidence="3" type="ORF">CALVIDRAFT_426152</name>
</gene>
<evidence type="ECO:0000313" key="3">
    <source>
        <dbReference type="EMBL" id="KZO98877.1"/>
    </source>
</evidence>
<keyword evidence="2" id="KW-0732">Signal</keyword>
<evidence type="ECO:0000256" key="2">
    <source>
        <dbReference type="SAM" id="SignalP"/>
    </source>
</evidence>
<accession>A0A167PJZ7</accession>
<feature type="region of interest" description="Disordered" evidence="1">
    <location>
        <begin position="55"/>
        <end position="98"/>
    </location>
</feature>
<evidence type="ECO:0000313" key="4">
    <source>
        <dbReference type="Proteomes" id="UP000076738"/>
    </source>
</evidence>